<accession>A0ABU8GYI0</accession>
<comment type="caution">
    <text evidence="3">The sequence shown here is derived from an EMBL/GenBank/DDBJ whole genome shotgun (WGS) entry which is preliminary data.</text>
</comment>
<dbReference type="EC" id="3.4.-.-" evidence="3"/>
<dbReference type="GO" id="GO:0016787">
    <property type="term" value="F:hydrolase activity"/>
    <property type="evidence" value="ECO:0007669"/>
    <property type="project" value="UniProtKB-KW"/>
</dbReference>
<evidence type="ECO:0000313" key="3">
    <source>
        <dbReference type="EMBL" id="MEI5685897.1"/>
    </source>
</evidence>
<dbReference type="Proteomes" id="UP001367771">
    <property type="component" value="Unassembled WGS sequence"/>
</dbReference>
<keyword evidence="1" id="KW-1133">Transmembrane helix</keyword>
<gene>
    <name evidence="3" type="ORF">V8201_02265</name>
</gene>
<feature type="transmembrane region" description="Helical" evidence="1">
    <location>
        <begin position="182"/>
        <end position="200"/>
    </location>
</feature>
<dbReference type="EMBL" id="JBBBDM010000001">
    <property type="protein sequence ID" value="MEI5685897.1"/>
    <property type="molecule type" value="Genomic_DNA"/>
</dbReference>
<feature type="transmembrane region" description="Helical" evidence="1">
    <location>
        <begin position="87"/>
        <end position="105"/>
    </location>
</feature>
<keyword evidence="3" id="KW-0378">Hydrolase</keyword>
<keyword evidence="1" id="KW-0812">Transmembrane</keyword>
<evidence type="ECO:0000259" key="2">
    <source>
        <dbReference type="Pfam" id="PF02517"/>
    </source>
</evidence>
<dbReference type="InterPro" id="IPR003675">
    <property type="entry name" value="Rce1/LyrA-like_dom"/>
</dbReference>
<name>A0ABU8GYI0_9SPHN</name>
<proteinExistence type="predicted"/>
<dbReference type="RefSeq" id="WP_336544369.1">
    <property type="nucleotide sequence ID" value="NZ_JBBBDM010000001.1"/>
</dbReference>
<evidence type="ECO:0000313" key="4">
    <source>
        <dbReference type="Proteomes" id="UP001367771"/>
    </source>
</evidence>
<protein>
    <submittedName>
        <fullName evidence="3">CPBP family intramembrane glutamic endopeptidase</fullName>
        <ecNumber evidence="3">3.4.-.-</ecNumber>
    </submittedName>
</protein>
<feature type="transmembrane region" description="Helical" evidence="1">
    <location>
        <begin position="150"/>
        <end position="170"/>
    </location>
</feature>
<sequence length="237" mass="25312">MLAIILVLTLAYQIALLRRGRMFVWARVRFEARHLRWALTLWIGYGLVALAGLAAVQRLSGVWRLPAEFWALAVVAEVPPGSIGADTVAIGLVGGSLLGLLLTWWRARRGRAPWTAGDARAVMPTSDADLWPAAALALSAGTAEELFYRLHLPVVVAMASGSGLAGVIVANTAFAAMHRYQGWIGVAATFVGGALLSALYMGTGALWVPMAVHVLVDLNALVLRPALSARVRRRLSS</sequence>
<reference evidence="3 4" key="1">
    <citation type="journal article" date="2013" name="Int. J. Syst. Evol. Microbiol.">
        <title>Sphingomonas kyungheensis sp. nov., a bacterium with ginsenoside-converting activity isolated from soil of a ginseng field.</title>
        <authorList>
            <person name="Son H.M."/>
            <person name="Yang J.E."/>
            <person name="Park Y."/>
            <person name="Han C.K."/>
            <person name="Kim S.G."/>
            <person name="Kook M."/>
            <person name="Yi T.H."/>
        </authorList>
    </citation>
    <scope>NUCLEOTIDE SEQUENCE [LARGE SCALE GENOMIC DNA]</scope>
    <source>
        <strain evidence="3 4">LMG 26582</strain>
    </source>
</reference>
<evidence type="ECO:0000256" key="1">
    <source>
        <dbReference type="SAM" id="Phobius"/>
    </source>
</evidence>
<keyword evidence="4" id="KW-1185">Reference proteome</keyword>
<dbReference type="Pfam" id="PF02517">
    <property type="entry name" value="Rce1-like"/>
    <property type="match status" value="1"/>
</dbReference>
<organism evidence="3 4">
    <name type="scientific">Sphingomonas kyungheensis</name>
    <dbReference type="NCBI Taxonomy" id="1069987"/>
    <lineage>
        <taxon>Bacteria</taxon>
        <taxon>Pseudomonadati</taxon>
        <taxon>Pseudomonadota</taxon>
        <taxon>Alphaproteobacteria</taxon>
        <taxon>Sphingomonadales</taxon>
        <taxon>Sphingomonadaceae</taxon>
        <taxon>Sphingomonas</taxon>
    </lineage>
</organism>
<feature type="domain" description="CAAX prenyl protease 2/Lysostaphin resistance protein A-like" evidence="2">
    <location>
        <begin position="130"/>
        <end position="218"/>
    </location>
</feature>
<feature type="transmembrane region" description="Helical" evidence="1">
    <location>
        <begin position="35"/>
        <end position="56"/>
    </location>
</feature>
<keyword evidence="1" id="KW-0472">Membrane</keyword>